<dbReference type="PANTHER" id="PTHR35535:SF2">
    <property type="entry name" value="DUF306 DOMAIN-CONTAINING PROTEIN"/>
    <property type="match status" value="1"/>
</dbReference>
<feature type="domain" description="DUF306" evidence="2">
    <location>
        <begin position="45"/>
        <end position="148"/>
    </location>
</feature>
<keyword evidence="1" id="KW-0732">Signal</keyword>
<dbReference type="Proteomes" id="UP001549257">
    <property type="component" value="Unassembled WGS sequence"/>
</dbReference>
<accession>A0ABV2QN44</accession>
<evidence type="ECO:0000313" key="4">
    <source>
        <dbReference type="Proteomes" id="UP001549257"/>
    </source>
</evidence>
<proteinExistence type="predicted"/>
<comment type="caution">
    <text evidence="3">The sequence shown here is derived from an EMBL/GenBank/DDBJ whole genome shotgun (WGS) entry which is preliminary data.</text>
</comment>
<dbReference type="PROSITE" id="PS51257">
    <property type="entry name" value="PROKAR_LIPOPROTEIN"/>
    <property type="match status" value="1"/>
</dbReference>
<keyword evidence="4" id="KW-1185">Reference proteome</keyword>
<dbReference type="InterPro" id="IPR038670">
    <property type="entry name" value="HslJ-like_sf"/>
</dbReference>
<feature type="signal peptide" evidence="1">
    <location>
        <begin position="1"/>
        <end position="24"/>
    </location>
</feature>
<keyword evidence="3" id="KW-0346">Stress response</keyword>
<dbReference type="InterPro" id="IPR005184">
    <property type="entry name" value="DUF306_Meta_HslJ"/>
</dbReference>
<dbReference type="InterPro" id="IPR053147">
    <property type="entry name" value="Hsp_HslJ-like"/>
</dbReference>
<evidence type="ECO:0000256" key="1">
    <source>
        <dbReference type="SAM" id="SignalP"/>
    </source>
</evidence>
<reference evidence="3 4" key="1">
    <citation type="submission" date="2024-06" db="EMBL/GenBank/DDBJ databases">
        <title>Sorghum-associated microbial communities from plants grown in Nebraska, USA.</title>
        <authorList>
            <person name="Schachtman D."/>
        </authorList>
    </citation>
    <scope>NUCLEOTIDE SEQUENCE [LARGE SCALE GENOMIC DNA]</scope>
    <source>
        <strain evidence="3 4">2857</strain>
    </source>
</reference>
<gene>
    <name evidence="3" type="ORF">ABIE21_001505</name>
</gene>
<protein>
    <submittedName>
        <fullName evidence="3">Heat shock protein HslJ</fullName>
    </submittedName>
</protein>
<feature type="chain" id="PRO_5047143791" evidence="1">
    <location>
        <begin position="25"/>
        <end position="158"/>
    </location>
</feature>
<evidence type="ECO:0000259" key="2">
    <source>
        <dbReference type="Pfam" id="PF03724"/>
    </source>
</evidence>
<dbReference type="RefSeq" id="WP_354024170.1">
    <property type="nucleotide sequence ID" value="NZ_JBEPSJ010000001.1"/>
</dbReference>
<dbReference type="Pfam" id="PF03724">
    <property type="entry name" value="META"/>
    <property type="match status" value="1"/>
</dbReference>
<name>A0ABV2QN44_9MICO</name>
<evidence type="ECO:0000313" key="3">
    <source>
        <dbReference type="EMBL" id="MET4582015.1"/>
    </source>
</evidence>
<dbReference type="PANTHER" id="PTHR35535">
    <property type="entry name" value="HEAT SHOCK PROTEIN HSLJ"/>
    <property type="match status" value="1"/>
</dbReference>
<dbReference type="EMBL" id="JBEPSJ010000001">
    <property type="protein sequence ID" value="MET4582015.1"/>
    <property type="molecule type" value="Genomic_DNA"/>
</dbReference>
<dbReference type="Gene3D" id="2.40.128.270">
    <property type="match status" value="1"/>
</dbReference>
<sequence>MSGGARLSILAAVALVAATLSGCAAPAPVPADDTQPEATAVSDLNGEWQLTKASDADGALAVNGIPVTLVIADDSASGQAPCNSYTGEVDIEGDSVEFGTIAQTLMACTDDARTELETRYLAALEQVSGSTLAGDTLTLTGDSVTLQFTLLPKKSITR</sequence>
<organism evidence="3 4">
    <name type="scientific">Conyzicola nivalis</name>
    <dbReference type="NCBI Taxonomy" id="1477021"/>
    <lineage>
        <taxon>Bacteria</taxon>
        <taxon>Bacillati</taxon>
        <taxon>Actinomycetota</taxon>
        <taxon>Actinomycetes</taxon>
        <taxon>Micrococcales</taxon>
        <taxon>Microbacteriaceae</taxon>
        <taxon>Conyzicola</taxon>
    </lineage>
</organism>